<reference evidence="1" key="1">
    <citation type="journal article" date="2020" name="Nature">
        <title>Giant virus diversity and host interactions through global metagenomics.</title>
        <authorList>
            <person name="Schulz F."/>
            <person name="Roux S."/>
            <person name="Paez-Espino D."/>
            <person name="Jungbluth S."/>
            <person name="Walsh D.A."/>
            <person name="Denef V.J."/>
            <person name="McMahon K.D."/>
            <person name="Konstantinidis K.T."/>
            <person name="Eloe-Fadrosh E.A."/>
            <person name="Kyrpides N.C."/>
            <person name="Woyke T."/>
        </authorList>
    </citation>
    <scope>NUCLEOTIDE SEQUENCE</scope>
    <source>
        <strain evidence="1">GVMAG-M-3300027804-48</strain>
    </source>
</reference>
<name>A0A6C0LJ19_9ZZZZ</name>
<proteinExistence type="predicted"/>
<sequence length="141" mass="17205">MKIKIYCTTQEELQINNKKINLKNYNKLNEKPDKFEFVSKIFLLQKYKFINNKTTYIRKSLEFICNRDITEEEFTMFIENLKKIGFTTKKDELKIRYIDNEGKIVFNYNFTTNKPLIIPAFSNKKKSLYKQQNLYIRHYEN</sequence>
<accession>A0A6C0LJ19</accession>
<protein>
    <submittedName>
        <fullName evidence="1">Uncharacterized protein</fullName>
    </submittedName>
</protein>
<dbReference type="EMBL" id="MN740490">
    <property type="protein sequence ID" value="QHU29554.1"/>
    <property type="molecule type" value="Genomic_DNA"/>
</dbReference>
<organism evidence="1">
    <name type="scientific">viral metagenome</name>
    <dbReference type="NCBI Taxonomy" id="1070528"/>
    <lineage>
        <taxon>unclassified sequences</taxon>
        <taxon>metagenomes</taxon>
        <taxon>organismal metagenomes</taxon>
    </lineage>
</organism>
<evidence type="ECO:0000313" key="1">
    <source>
        <dbReference type="EMBL" id="QHU29554.1"/>
    </source>
</evidence>
<dbReference type="AlphaFoldDB" id="A0A6C0LJ19"/>